<sequence>MSSVNDDGKWSKEAPHDVQESELYGQPERVEEDVFNDEDGHDIQYKTLSWQFVSLFMVAEIVSNGMLSLPNAMAAVGIVPAVILTIFLGIFGLFTAKLLIDFKLNHPGVHNMGDAGYIIFGPVGREILSAGTIVFALFAAGSELLSGQQALSTLSDNGLCAVYLVIIFAGATLLISIPRTLGQLSWLGLASVALIILCGLLAMVGAGRNPMPDRVVQATVTTNFYQAFLAITGPVFAYAGHFMFFILISEMREPQDAMKAAWCLQGFATIYYVIFSVVIYVYIGSTVASPALLSLPPIWAKAAFAVGLGNFLVSGALYTHTAAKLVFIRFFRHSRHVYSHTLLGWIVWVALCVAAVAAACILAIAVPIFSDLIGIAAALFAAWYTYGLAGFFWLHDVYHLKGGTQALRKRWFGTLLAVLTILAGAFICVAGTYVSIKLIIDAYKGHLVGKPFTC</sequence>
<feature type="transmembrane region" description="Helical" evidence="7">
    <location>
        <begin position="117"/>
        <end position="141"/>
    </location>
</feature>
<protein>
    <recommendedName>
        <fullName evidence="8">Amino acid transporter transmembrane domain-containing protein</fullName>
    </recommendedName>
</protein>
<gene>
    <name evidence="9" type="ORF">PHLGIDRAFT_263679</name>
</gene>
<evidence type="ECO:0000256" key="2">
    <source>
        <dbReference type="ARBA" id="ARBA00008066"/>
    </source>
</evidence>
<evidence type="ECO:0000256" key="5">
    <source>
        <dbReference type="ARBA" id="ARBA00023136"/>
    </source>
</evidence>
<evidence type="ECO:0000313" key="9">
    <source>
        <dbReference type="EMBL" id="KIP12621.1"/>
    </source>
</evidence>
<reference evidence="9 10" key="1">
    <citation type="journal article" date="2014" name="PLoS Genet.">
        <title>Analysis of the Phlebiopsis gigantea genome, transcriptome and secretome provides insight into its pioneer colonization strategies of wood.</title>
        <authorList>
            <person name="Hori C."/>
            <person name="Ishida T."/>
            <person name="Igarashi K."/>
            <person name="Samejima M."/>
            <person name="Suzuki H."/>
            <person name="Master E."/>
            <person name="Ferreira P."/>
            <person name="Ruiz-Duenas F.J."/>
            <person name="Held B."/>
            <person name="Canessa P."/>
            <person name="Larrondo L.F."/>
            <person name="Schmoll M."/>
            <person name="Druzhinina I.S."/>
            <person name="Kubicek C.P."/>
            <person name="Gaskell J.A."/>
            <person name="Kersten P."/>
            <person name="St John F."/>
            <person name="Glasner J."/>
            <person name="Sabat G."/>
            <person name="Splinter BonDurant S."/>
            <person name="Syed K."/>
            <person name="Yadav J."/>
            <person name="Mgbeahuruike A.C."/>
            <person name="Kovalchuk A."/>
            <person name="Asiegbu F.O."/>
            <person name="Lackner G."/>
            <person name="Hoffmeister D."/>
            <person name="Rencoret J."/>
            <person name="Gutierrez A."/>
            <person name="Sun H."/>
            <person name="Lindquist E."/>
            <person name="Barry K."/>
            <person name="Riley R."/>
            <person name="Grigoriev I.V."/>
            <person name="Henrissat B."/>
            <person name="Kues U."/>
            <person name="Berka R.M."/>
            <person name="Martinez A.T."/>
            <person name="Covert S.F."/>
            <person name="Blanchette R.A."/>
            <person name="Cullen D."/>
        </authorList>
    </citation>
    <scope>NUCLEOTIDE SEQUENCE [LARGE SCALE GENOMIC DNA]</scope>
    <source>
        <strain evidence="9 10">11061_1 CR5-6</strain>
    </source>
</reference>
<dbReference type="STRING" id="745531.A0A0C3S7T4"/>
<dbReference type="OrthoDB" id="40134at2759"/>
<keyword evidence="5 7" id="KW-0472">Membrane</keyword>
<evidence type="ECO:0000256" key="4">
    <source>
        <dbReference type="ARBA" id="ARBA00022989"/>
    </source>
</evidence>
<feature type="transmembrane region" description="Helical" evidence="7">
    <location>
        <begin position="184"/>
        <end position="204"/>
    </location>
</feature>
<feature type="transmembrane region" description="Helical" evidence="7">
    <location>
        <begin position="415"/>
        <end position="436"/>
    </location>
</feature>
<feature type="transmembrane region" description="Helical" evidence="7">
    <location>
        <begin position="372"/>
        <end position="394"/>
    </location>
</feature>
<dbReference type="HOGENOM" id="CLU_027816_4_2_1"/>
<feature type="transmembrane region" description="Helical" evidence="7">
    <location>
        <begin position="161"/>
        <end position="177"/>
    </location>
</feature>
<organism evidence="9 10">
    <name type="scientific">Phlebiopsis gigantea (strain 11061_1 CR5-6)</name>
    <name type="common">White-rot fungus</name>
    <name type="synonym">Peniophora gigantea</name>
    <dbReference type="NCBI Taxonomy" id="745531"/>
    <lineage>
        <taxon>Eukaryota</taxon>
        <taxon>Fungi</taxon>
        <taxon>Dikarya</taxon>
        <taxon>Basidiomycota</taxon>
        <taxon>Agaricomycotina</taxon>
        <taxon>Agaricomycetes</taxon>
        <taxon>Polyporales</taxon>
        <taxon>Phanerochaetaceae</taxon>
        <taxon>Phlebiopsis</taxon>
    </lineage>
</organism>
<evidence type="ECO:0000256" key="6">
    <source>
        <dbReference type="SAM" id="MobiDB-lite"/>
    </source>
</evidence>
<evidence type="ECO:0000256" key="7">
    <source>
        <dbReference type="SAM" id="Phobius"/>
    </source>
</evidence>
<dbReference type="InterPro" id="IPR013057">
    <property type="entry name" value="AA_transpt_TM"/>
</dbReference>
<feature type="transmembrane region" description="Helical" evidence="7">
    <location>
        <begin position="224"/>
        <end position="248"/>
    </location>
</feature>
<comment type="subcellular location">
    <subcellularLocation>
        <location evidence="1">Membrane</location>
        <topology evidence="1">Multi-pass membrane protein</topology>
    </subcellularLocation>
</comment>
<dbReference type="EMBL" id="KN840439">
    <property type="protein sequence ID" value="KIP12621.1"/>
    <property type="molecule type" value="Genomic_DNA"/>
</dbReference>
<keyword evidence="10" id="KW-1185">Reference proteome</keyword>
<keyword evidence="4 7" id="KW-1133">Transmembrane helix</keyword>
<dbReference type="AlphaFoldDB" id="A0A0C3S7T4"/>
<name>A0A0C3S7T4_PHLG1</name>
<dbReference type="GO" id="GO:0015179">
    <property type="term" value="F:L-amino acid transmembrane transporter activity"/>
    <property type="evidence" value="ECO:0007669"/>
    <property type="project" value="TreeGrafter"/>
</dbReference>
<feature type="transmembrane region" description="Helical" evidence="7">
    <location>
        <begin position="260"/>
        <end position="283"/>
    </location>
</feature>
<dbReference type="GO" id="GO:0016020">
    <property type="term" value="C:membrane"/>
    <property type="evidence" value="ECO:0007669"/>
    <property type="project" value="UniProtKB-SubCell"/>
</dbReference>
<dbReference type="PANTHER" id="PTHR22950">
    <property type="entry name" value="AMINO ACID TRANSPORTER"/>
    <property type="match status" value="1"/>
</dbReference>
<feature type="region of interest" description="Disordered" evidence="6">
    <location>
        <begin position="1"/>
        <end position="24"/>
    </location>
</feature>
<dbReference type="Proteomes" id="UP000053257">
    <property type="component" value="Unassembled WGS sequence"/>
</dbReference>
<evidence type="ECO:0000313" key="10">
    <source>
        <dbReference type="Proteomes" id="UP000053257"/>
    </source>
</evidence>
<evidence type="ECO:0000256" key="3">
    <source>
        <dbReference type="ARBA" id="ARBA00022692"/>
    </source>
</evidence>
<dbReference type="PANTHER" id="PTHR22950:SF479">
    <property type="entry name" value="AMINO ACID TRANSPORTER (EUROFUNG)-RELATED"/>
    <property type="match status" value="1"/>
</dbReference>
<evidence type="ECO:0000259" key="8">
    <source>
        <dbReference type="Pfam" id="PF01490"/>
    </source>
</evidence>
<evidence type="ECO:0000256" key="1">
    <source>
        <dbReference type="ARBA" id="ARBA00004141"/>
    </source>
</evidence>
<dbReference type="Pfam" id="PF01490">
    <property type="entry name" value="Aa_trans"/>
    <property type="match status" value="1"/>
</dbReference>
<keyword evidence="3 7" id="KW-0812">Transmembrane</keyword>
<proteinExistence type="inferred from homology"/>
<feature type="transmembrane region" description="Helical" evidence="7">
    <location>
        <begin position="72"/>
        <end position="96"/>
    </location>
</feature>
<feature type="compositionally biased region" description="Basic and acidic residues" evidence="6">
    <location>
        <begin position="1"/>
        <end position="19"/>
    </location>
</feature>
<comment type="similarity">
    <text evidence="2">Belongs to the amino acid/polyamine transporter 2 family.</text>
</comment>
<feature type="transmembrane region" description="Helical" evidence="7">
    <location>
        <begin position="342"/>
        <end position="366"/>
    </location>
</feature>
<feature type="transmembrane region" description="Helical" evidence="7">
    <location>
        <begin position="298"/>
        <end position="321"/>
    </location>
</feature>
<feature type="domain" description="Amino acid transporter transmembrane" evidence="8">
    <location>
        <begin position="47"/>
        <end position="436"/>
    </location>
</feature>
<accession>A0A0C3S7T4</accession>